<gene>
    <name evidence="1" type="ORF">PFX98_09695</name>
</gene>
<dbReference type="Proteomes" id="UP001177769">
    <property type="component" value="Chromosome"/>
</dbReference>
<dbReference type="EMBL" id="CP116346">
    <property type="protein sequence ID" value="WIT13876.1"/>
    <property type="molecule type" value="Genomic_DNA"/>
</dbReference>
<dbReference type="KEGG" id="pais:PFX98_09695"/>
<reference evidence="1" key="1">
    <citation type="submission" date="2023-01" db="EMBL/GenBank/DDBJ databases">
        <title>Whole genome sequence of Paucibacter sp. S2-9 isolated from pond sediment.</title>
        <authorList>
            <person name="Jung J.Y."/>
        </authorList>
    </citation>
    <scope>NUCLEOTIDE SEQUENCE</scope>
    <source>
        <strain evidence="1">S2-9</strain>
    </source>
</reference>
<proteinExistence type="predicted"/>
<evidence type="ECO:0000313" key="1">
    <source>
        <dbReference type="EMBL" id="WIT13876.1"/>
    </source>
</evidence>
<protein>
    <submittedName>
        <fullName evidence="1">Uncharacterized protein</fullName>
    </submittedName>
</protein>
<evidence type="ECO:0000313" key="2">
    <source>
        <dbReference type="Proteomes" id="UP001177769"/>
    </source>
</evidence>
<name>A0AA95NM70_9BURK</name>
<dbReference type="AlphaFoldDB" id="A0AA95NM70"/>
<organism evidence="1 2">
    <name type="scientific">Paucibacter sediminis</name>
    <dbReference type="NCBI Taxonomy" id="3019553"/>
    <lineage>
        <taxon>Bacteria</taxon>
        <taxon>Pseudomonadati</taxon>
        <taxon>Pseudomonadota</taxon>
        <taxon>Betaproteobacteria</taxon>
        <taxon>Burkholderiales</taxon>
        <taxon>Sphaerotilaceae</taxon>
        <taxon>Roseateles</taxon>
    </lineage>
</organism>
<accession>A0AA95NM70</accession>
<keyword evidence="2" id="KW-1185">Reference proteome</keyword>
<dbReference type="RefSeq" id="WP_285234995.1">
    <property type="nucleotide sequence ID" value="NZ_CP116346.1"/>
</dbReference>
<sequence>MDARATALPELPATDSYLLRFTSLYNPGRGIAVPCDEAGLVDIDSLTQGLRTAYFFARTMIGREYSLPCVQHLH</sequence>